<name>A0A060M3A8_9BACI</name>
<keyword evidence="2" id="KW-1185">Reference proteome</keyword>
<accession>A0A060M3A8</accession>
<dbReference type="Proteomes" id="UP000027142">
    <property type="component" value="Chromosome"/>
</dbReference>
<dbReference type="HOGENOM" id="CLU_175301_0_0_9"/>
<dbReference type="RefSeq" id="WP_158318563.1">
    <property type="nucleotide sequence ID" value="NZ_CP003923.1"/>
</dbReference>
<proteinExistence type="predicted"/>
<dbReference type="eggNOG" id="ENOG5030A0T">
    <property type="taxonomic scope" value="Bacteria"/>
</dbReference>
<protein>
    <submittedName>
        <fullName evidence="1">Uncharacterized protein</fullName>
    </submittedName>
</protein>
<dbReference type="KEGG" id="ble:BleG1_3958"/>
<dbReference type="EMBL" id="CP003923">
    <property type="protein sequence ID" value="AIC96505.1"/>
    <property type="molecule type" value="Genomic_DNA"/>
</dbReference>
<gene>
    <name evidence="1" type="ORF">BleG1_3958</name>
</gene>
<dbReference type="AlphaFoldDB" id="A0A060M3A8"/>
<sequence length="99" mass="11913">MMYFLSEQFSIYMQLEFNLKISESDVVEESVFLKKEEIDNELINQNLLNLFDDEVRLDMCEYNFKNEEWLIAVAHDVTSDEPLFLICCRNNKVIRTQIY</sequence>
<evidence type="ECO:0000313" key="1">
    <source>
        <dbReference type="EMBL" id="AIC96505.1"/>
    </source>
</evidence>
<organism evidence="1 2">
    <name type="scientific">Shouchella lehensis G1</name>
    <dbReference type="NCBI Taxonomy" id="1246626"/>
    <lineage>
        <taxon>Bacteria</taxon>
        <taxon>Bacillati</taxon>
        <taxon>Bacillota</taxon>
        <taxon>Bacilli</taxon>
        <taxon>Bacillales</taxon>
        <taxon>Bacillaceae</taxon>
        <taxon>Shouchella</taxon>
    </lineage>
</organism>
<evidence type="ECO:0000313" key="2">
    <source>
        <dbReference type="Proteomes" id="UP000027142"/>
    </source>
</evidence>
<dbReference type="PATRIC" id="fig|1246626.3.peg.3954"/>
<reference evidence="1 2" key="1">
    <citation type="journal article" date="2014" name="Gene">
        <title>A comparative genomic analysis of the alkalitolerant soil bacterium Bacillus lehensis G1.</title>
        <authorList>
            <person name="Noor Y.M."/>
            <person name="Samsulrizal N.H."/>
            <person name="Jema'on N.A."/>
            <person name="Low K.O."/>
            <person name="Ramli A.N."/>
            <person name="Alias N.I."/>
            <person name="Damis S.I."/>
            <person name="Fuzi S.F."/>
            <person name="Isa M.N."/>
            <person name="Murad A.M."/>
            <person name="Raih M.F."/>
            <person name="Bakar F.D."/>
            <person name="Najimudin N."/>
            <person name="Mahadi N.M."/>
            <person name="Illias R.M."/>
        </authorList>
    </citation>
    <scope>NUCLEOTIDE SEQUENCE [LARGE SCALE GENOMIC DNA]</scope>
    <source>
        <strain evidence="1 2">G1</strain>
    </source>
</reference>
<dbReference type="OrthoDB" id="2362355at2"/>